<reference evidence="16" key="1">
    <citation type="submission" date="2018-02" db="EMBL/GenBank/DDBJ databases">
        <title>Rhizophora mucronata_Transcriptome.</title>
        <authorList>
            <person name="Meera S.P."/>
            <person name="Sreeshan A."/>
            <person name="Augustine A."/>
        </authorList>
    </citation>
    <scope>NUCLEOTIDE SEQUENCE</scope>
    <source>
        <tissue evidence="16">Leaf</tissue>
    </source>
</reference>
<keyword evidence="10 13" id="KW-0472">Membrane</keyword>
<evidence type="ECO:0000256" key="1">
    <source>
        <dbReference type="ARBA" id="ARBA00004479"/>
    </source>
</evidence>
<dbReference type="SUPFAM" id="SSF52047">
    <property type="entry name" value="RNI-like"/>
    <property type="match status" value="1"/>
</dbReference>
<keyword evidence="8" id="KW-0067">ATP-binding</keyword>
<dbReference type="Pfam" id="PF07714">
    <property type="entry name" value="PK_Tyr_Ser-Thr"/>
    <property type="match status" value="1"/>
</dbReference>
<dbReference type="Gene3D" id="3.80.10.10">
    <property type="entry name" value="Ribonuclease Inhibitor"/>
    <property type="match status" value="5"/>
</dbReference>
<evidence type="ECO:0000256" key="8">
    <source>
        <dbReference type="ARBA" id="ARBA00022840"/>
    </source>
</evidence>
<dbReference type="FunFam" id="3.80.10.10:FF:000512">
    <property type="entry name" value="Leucine-rich repeat receptor-like serine/threonine-protein kinase BAM3"/>
    <property type="match status" value="1"/>
</dbReference>
<evidence type="ECO:0000256" key="6">
    <source>
        <dbReference type="ARBA" id="ARBA00022737"/>
    </source>
</evidence>
<dbReference type="PANTHER" id="PTHR48056:SF17">
    <property type="entry name" value="LEUCINE-RICH REPEAT RECEPTOR PROTEIN KINASE EMS1"/>
    <property type="match status" value="1"/>
</dbReference>
<dbReference type="InterPro" id="IPR001245">
    <property type="entry name" value="Ser-Thr/Tyr_kinase_cat_dom"/>
</dbReference>
<keyword evidence="12" id="KW-0325">Glycoprotein</keyword>
<evidence type="ECO:0000256" key="9">
    <source>
        <dbReference type="ARBA" id="ARBA00022989"/>
    </source>
</evidence>
<dbReference type="AlphaFoldDB" id="A0A2P2MVH0"/>
<keyword evidence="11" id="KW-0675">Receptor</keyword>
<dbReference type="SUPFAM" id="SSF56112">
    <property type="entry name" value="Protein kinase-like (PK-like)"/>
    <property type="match status" value="1"/>
</dbReference>
<dbReference type="Pfam" id="PF23598">
    <property type="entry name" value="LRR_14"/>
    <property type="match status" value="1"/>
</dbReference>
<dbReference type="PANTHER" id="PTHR48056">
    <property type="entry name" value="LRR RECEPTOR-LIKE SERINE/THREONINE-PROTEIN KINASE-RELATED"/>
    <property type="match status" value="1"/>
</dbReference>
<dbReference type="FunFam" id="3.30.200.20:FF:000454">
    <property type="entry name" value="Leucine-rich repeat receptor-like tyrosine-protein kinase PXC3"/>
    <property type="match status" value="1"/>
</dbReference>
<dbReference type="FunFam" id="3.80.10.10:FF:000095">
    <property type="entry name" value="LRR receptor-like serine/threonine-protein kinase GSO1"/>
    <property type="match status" value="1"/>
</dbReference>
<dbReference type="InterPro" id="IPR055414">
    <property type="entry name" value="LRR_R13L4/SHOC2-like"/>
</dbReference>
<dbReference type="Gene3D" id="3.30.200.20">
    <property type="entry name" value="Phosphorylase Kinase, domain 1"/>
    <property type="match status" value="1"/>
</dbReference>
<evidence type="ECO:0000313" key="16">
    <source>
        <dbReference type="EMBL" id="MBX34216.1"/>
    </source>
</evidence>
<dbReference type="Pfam" id="PF13855">
    <property type="entry name" value="LRR_8"/>
    <property type="match status" value="1"/>
</dbReference>
<dbReference type="PROSITE" id="PS50011">
    <property type="entry name" value="PROTEIN_KINASE_DOM"/>
    <property type="match status" value="1"/>
</dbReference>
<dbReference type="GO" id="GO:0033612">
    <property type="term" value="F:receptor serine/threonine kinase binding"/>
    <property type="evidence" value="ECO:0007669"/>
    <property type="project" value="TreeGrafter"/>
</dbReference>
<dbReference type="FunFam" id="3.80.10.10:FF:000041">
    <property type="entry name" value="LRR receptor-like serine/threonine-protein kinase ERECTA"/>
    <property type="match status" value="1"/>
</dbReference>
<evidence type="ECO:0000256" key="10">
    <source>
        <dbReference type="ARBA" id="ARBA00023136"/>
    </source>
</evidence>
<feature type="transmembrane region" description="Helical" evidence="13">
    <location>
        <begin position="731"/>
        <end position="750"/>
    </location>
</feature>
<evidence type="ECO:0000256" key="13">
    <source>
        <dbReference type="SAM" id="Phobius"/>
    </source>
</evidence>
<evidence type="ECO:0000256" key="14">
    <source>
        <dbReference type="SAM" id="SignalP"/>
    </source>
</evidence>
<dbReference type="InterPro" id="IPR050647">
    <property type="entry name" value="Plant_LRR-RLKs"/>
</dbReference>
<dbReference type="Pfam" id="PF08263">
    <property type="entry name" value="LRRNT_2"/>
    <property type="match status" value="1"/>
</dbReference>
<dbReference type="EMBL" id="GGEC01053732">
    <property type="protein sequence ID" value="MBX34216.1"/>
    <property type="molecule type" value="Transcribed_RNA"/>
</dbReference>
<evidence type="ECO:0000256" key="3">
    <source>
        <dbReference type="ARBA" id="ARBA00022679"/>
    </source>
</evidence>
<feature type="transmembrane region" description="Helical" evidence="13">
    <location>
        <begin position="600"/>
        <end position="623"/>
    </location>
</feature>
<evidence type="ECO:0000256" key="4">
    <source>
        <dbReference type="ARBA" id="ARBA00022692"/>
    </source>
</evidence>
<dbReference type="SMART" id="SM00369">
    <property type="entry name" value="LRR_TYP"/>
    <property type="match status" value="7"/>
</dbReference>
<evidence type="ECO:0000256" key="12">
    <source>
        <dbReference type="ARBA" id="ARBA00023180"/>
    </source>
</evidence>
<dbReference type="InterPro" id="IPR000719">
    <property type="entry name" value="Prot_kinase_dom"/>
</dbReference>
<dbReference type="InterPro" id="IPR013210">
    <property type="entry name" value="LRR_N_plant-typ"/>
</dbReference>
<evidence type="ECO:0000256" key="2">
    <source>
        <dbReference type="ARBA" id="ARBA00022614"/>
    </source>
</evidence>
<evidence type="ECO:0000256" key="7">
    <source>
        <dbReference type="ARBA" id="ARBA00022741"/>
    </source>
</evidence>
<keyword evidence="9 13" id="KW-1133">Transmembrane helix</keyword>
<dbReference type="InterPro" id="IPR003591">
    <property type="entry name" value="Leu-rich_rpt_typical-subtyp"/>
</dbReference>
<accession>A0A2P2MVH0</accession>
<dbReference type="FunFam" id="1.10.510.10:FF:000388">
    <property type="entry name" value="Leucine-rich repeat receptor-like tyrosine-protein kinase PXC3"/>
    <property type="match status" value="1"/>
</dbReference>
<dbReference type="GO" id="GO:0005524">
    <property type="term" value="F:ATP binding"/>
    <property type="evidence" value="ECO:0007669"/>
    <property type="project" value="UniProtKB-KW"/>
</dbReference>
<dbReference type="InterPro" id="IPR032675">
    <property type="entry name" value="LRR_dom_sf"/>
</dbReference>
<dbReference type="Gene3D" id="1.10.510.10">
    <property type="entry name" value="Transferase(Phosphotransferase) domain 1"/>
    <property type="match status" value="1"/>
</dbReference>
<sequence>MSWYVSRTSLFLPSLVSFLSLSLPIVFSQLSSSQTSIMIALSKHLSGSASHWNANGEPNPCLWKGVTCSSNNSTITHLSLYEFGLSTSDFLPSICQIQSLQSLDVSLNSLASIPDEFLNGCGGIDGLKLLNFSRNKLAGLLPTFHGFVGLEALDLAFNALSGNVNSQLDGLVALKSLNLSFNNFNGAVPVKLGNSMVLEELELSVNSFHGIIPPELGNYQDLSLIDLSSNHLYGSIPYAIGNLNKLKTLLLSVNNLSGEIPINISNITTLLRFAANQNMFNGTIPRGITNYLSHIDLSYNKLRGSIPTDLLSGPNLKIADLSYNMLEGSIPASISASLVRLRLGSNNLDGTIPSFTVLQTLTYLELDNNSLTNVIPAELGSFQSLALLNLAQNKLTGPLPKTLGNLRMLEVLKVQQNELDGEIPFEITQLHKLSVLNVSCNYLAGAIPSTISNLQSLSRLNLQNNKLNGSIPPTIRSMPSLLEVQLGHNQLSGRIPEMPLKLQIALNLSSNLFQGSIPTLSSLNELEVLDLSDNRFSGEIPGFLVELPSLTQLILSNNQLSGIIPEFKRWVSVDVRENPHLVNATNQKTLPEPTKKRKSVAVAVILAVVAAILVGGLLSFLMLSFSRCFPKDNDHQSQAGEDLLPQVIKGNLLTANGMHGSNIDFTKGIMAVADLQNIVLKTRFSTYYKATMPSGAIYFVKKLNWSDKIFQLGSHDKFEQELKVLGKLSNLNVMIPLAYVMAVDSAYLFYDYAQKGTLFDVLHGKLGNALDWGSRYSIAVGVAQGLSFLHGFNSSPILLLDLSSKNILLKSLKEPVVGDIELCKVIDPSKSTGSLSTVAGSVGYIPPEYAYTMRVTIAGNVYSFGVVLLELLTGKPAVCEGAELAKWVLSNSAKQDRGDHILDYTVSRTSLTVRAQMLTVLRIALRCVNVSPEARPKMNTVLRMLLNAR</sequence>
<keyword evidence="5 14" id="KW-0732">Signal</keyword>
<feature type="chain" id="PRO_5015125278" description="Protein kinase domain-containing protein" evidence="14">
    <location>
        <begin position="29"/>
        <end position="949"/>
    </location>
</feature>
<evidence type="ECO:0000256" key="11">
    <source>
        <dbReference type="ARBA" id="ARBA00023170"/>
    </source>
</evidence>
<feature type="signal peptide" evidence="14">
    <location>
        <begin position="1"/>
        <end position="28"/>
    </location>
</feature>
<dbReference type="InterPro" id="IPR001611">
    <property type="entry name" value="Leu-rich_rpt"/>
</dbReference>
<keyword evidence="7" id="KW-0547">Nucleotide-binding</keyword>
<keyword evidence="4 13" id="KW-0812">Transmembrane</keyword>
<dbReference type="InterPro" id="IPR011009">
    <property type="entry name" value="Kinase-like_dom_sf"/>
</dbReference>
<dbReference type="Pfam" id="PF00560">
    <property type="entry name" value="LRR_1"/>
    <property type="match status" value="4"/>
</dbReference>
<keyword evidence="3" id="KW-0808">Transferase</keyword>
<dbReference type="GO" id="GO:0016020">
    <property type="term" value="C:membrane"/>
    <property type="evidence" value="ECO:0007669"/>
    <property type="project" value="UniProtKB-SubCell"/>
</dbReference>
<keyword evidence="6" id="KW-0677">Repeat</keyword>
<protein>
    <recommendedName>
        <fullName evidence="15">Protein kinase domain-containing protein</fullName>
    </recommendedName>
</protein>
<comment type="subcellular location">
    <subcellularLocation>
        <location evidence="1">Membrane</location>
        <topology evidence="1">Single-pass type I membrane protein</topology>
    </subcellularLocation>
</comment>
<name>A0A2P2MVH0_RHIMU</name>
<organism evidence="16">
    <name type="scientific">Rhizophora mucronata</name>
    <name type="common">Asiatic mangrove</name>
    <dbReference type="NCBI Taxonomy" id="61149"/>
    <lineage>
        <taxon>Eukaryota</taxon>
        <taxon>Viridiplantae</taxon>
        <taxon>Streptophyta</taxon>
        <taxon>Embryophyta</taxon>
        <taxon>Tracheophyta</taxon>
        <taxon>Spermatophyta</taxon>
        <taxon>Magnoliopsida</taxon>
        <taxon>eudicotyledons</taxon>
        <taxon>Gunneridae</taxon>
        <taxon>Pentapetalae</taxon>
        <taxon>rosids</taxon>
        <taxon>fabids</taxon>
        <taxon>Malpighiales</taxon>
        <taxon>Rhizophoraceae</taxon>
        <taxon>Rhizophora</taxon>
    </lineage>
</organism>
<proteinExistence type="predicted"/>
<keyword evidence="2" id="KW-0433">Leucine-rich repeat</keyword>
<dbReference type="GO" id="GO:0004672">
    <property type="term" value="F:protein kinase activity"/>
    <property type="evidence" value="ECO:0007669"/>
    <property type="project" value="InterPro"/>
</dbReference>
<evidence type="ECO:0000256" key="5">
    <source>
        <dbReference type="ARBA" id="ARBA00022729"/>
    </source>
</evidence>
<feature type="domain" description="Protein kinase" evidence="15">
    <location>
        <begin position="673"/>
        <end position="949"/>
    </location>
</feature>
<dbReference type="SUPFAM" id="SSF52058">
    <property type="entry name" value="L domain-like"/>
    <property type="match status" value="1"/>
</dbReference>
<evidence type="ECO:0000259" key="15">
    <source>
        <dbReference type="PROSITE" id="PS50011"/>
    </source>
</evidence>